<dbReference type="PATRIC" id="fig|111780.3.peg.4861"/>
<reference evidence="3" key="1">
    <citation type="journal article" date="2013" name="Proc. Natl. Acad. Sci. U.S.A.">
        <title>Improving the coverage of the cyanobacterial phylum using diversity-driven genome sequencing.</title>
        <authorList>
            <person name="Shih P.M."/>
            <person name="Wu D."/>
            <person name="Latifi A."/>
            <person name="Axen S.D."/>
            <person name="Fewer D.P."/>
            <person name="Talla E."/>
            <person name="Calteau A."/>
            <person name="Cai F."/>
            <person name="Tandeau de Marsac N."/>
            <person name="Rippka R."/>
            <person name="Herdman M."/>
            <person name="Sivonen K."/>
            <person name="Coursin T."/>
            <person name="Laurent T."/>
            <person name="Goodwin L."/>
            <person name="Nolan M."/>
            <person name="Davenport K.W."/>
            <person name="Han C.S."/>
            <person name="Rubin E.M."/>
            <person name="Eisen J.A."/>
            <person name="Woyke T."/>
            <person name="Gugger M."/>
            <person name="Kerfeld C.A."/>
        </authorList>
    </citation>
    <scope>NUCLEOTIDE SEQUENCE [LARGE SCALE GENOMIC DNA]</scope>
    <source>
        <strain evidence="3">ATCC 29371 / PCC 7437</strain>
        <plasmid evidence="3">Plasmid pSTA7437.01</plasmid>
    </source>
</reference>
<sequence>MTHEKFMREALIEAKKGDLPYGAVIVKDNEIVMRGYNTAQTDNDVSAHAELNILRAFTKQYSYSLDALSGYTLYATGEPCPMCAAACVWAGVSTVVFGASIEQISNLGLDQLKSFDLPCKTVVAKGFQNIEVVGGILAEECLELFKQL</sequence>
<gene>
    <name evidence="2" type="ordered locus">Sta7437_4705</name>
</gene>
<dbReference type="KEGG" id="scs:Sta7437_4705"/>
<keyword evidence="2" id="KW-0614">Plasmid</keyword>
<dbReference type="Proteomes" id="UP000010473">
    <property type="component" value="Plasmid pSTA7437.01"/>
</dbReference>
<dbReference type="InterPro" id="IPR016193">
    <property type="entry name" value="Cytidine_deaminase-like"/>
</dbReference>
<dbReference type="InterPro" id="IPR002125">
    <property type="entry name" value="CMP_dCMP_dom"/>
</dbReference>
<evidence type="ECO:0000313" key="2">
    <source>
        <dbReference type="EMBL" id="AFZ38154.1"/>
    </source>
</evidence>
<dbReference type="Gene3D" id="3.40.140.10">
    <property type="entry name" value="Cytidine Deaminase, domain 2"/>
    <property type="match status" value="1"/>
</dbReference>
<proteinExistence type="predicted"/>
<dbReference type="GO" id="GO:0003824">
    <property type="term" value="F:catalytic activity"/>
    <property type="evidence" value="ECO:0007669"/>
    <property type="project" value="InterPro"/>
</dbReference>
<evidence type="ECO:0000259" key="1">
    <source>
        <dbReference type="PROSITE" id="PS51747"/>
    </source>
</evidence>
<dbReference type="RefSeq" id="WP_015212060.1">
    <property type="nucleotide sequence ID" value="NC_019765.1"/>
</dbReference>
<dbReference type="EMBL" id="CP003654">
    <property type="protein sequence ID" value="AFZ38154.1"/>
    <property type="molecule type" value="Genomic_DNA"/>
</dbReference>
<dbReference type="AlphaFoldDB" id="K9Y1F5"/>
<dbReference type="SUPFAM" id="SSF53927">
    <property type="entry name" value="Cytidine deaminase-like"/>
    <property type="match status" value="1"/>
</dbReference>
<dbReference type="HOGENOM" id="CLU_025810_5_3_3"/>
<dbReference type="OrthoDB" id="9802676at2"/>
<accession>K9Y1F5</accession>
<dbReference type="PANTHER" id="PTHR11079">
    <property type="entry name" value="CYTOSINE DEAMINASE FAMILY MEMBER"/>
    <property type="match status" value="1"/>
</dbReference>
<keyword evidence="3" id="KW-1185">Reference proteome</keyword>
<organism evidence="2 3">
    <name type="scientific">Stanieria cyanosphaera (strain ATCC 29371 / PCC 7437)</name>
    <dbReference type="NCBI Taxonomy" id="111780"/>
    <lineage>
        <taxon>Bacteria</taxon>
        <taxon>Bacillati</taxon>
        <taxon>Cyanobacteriota</taxon>
        <taxon>Cyanophyceae</taxon>
        <taxon>Pleurocapsales</taxon>
        <taxon>Dermocarpellaceae</taxon>
        <taxon>Stanieria</taxon>
    </lineage>
</organism>
<name>K9Y1F5_STAC7</name>
<dbReference type="PROSITE" id="PS51747">
    <property type="entry name" value="CYT_DCMP_DEAMINASES_2"/>
    <property type="match status" value="1"/>
</dbReference>
<protein>
    <submittedName>
        <fullName evidence="2">CMP/dCMP deaminase zinc-binding protein</fullName>
    </submittedName>
</protein>
<feature type="domain" description="CMP/dCMP-type deaminase" evidence="1">
    <location>
        <begin position="1"/>
        <end position="112"/>
    </location>
</feature>
<dbReference type="PANTHER" id="PTHR11079:SF179">
    <property type="entry name" value="TRNA(ADENINE(34)) DEAMINASE, CHLOROPLASTIC"/>
    <property type="match status" value="1"/>
</dbReference>
<dbReference type="Pfam" id="PF00383">
    <property type="entry name" value="dCMP_cyt_deam_1"/>
    <property type="match status" value="1"/>
</dbReference>
<geneLocation type="plasmid" evidence="2 3">
    <name>pSTA7437.01</name>
</geneLocation>
<dbReference type="CDD" id="cd01285">
    <property type="entry name" value="nucleoside_deaminase"/>
    <property type="match status" value="1"/>
</dbReference>
<evidence type="ECO:0000313" key="3">
    <source>
        <dbReference type="Proteomes" id="UP000010473"/>
    </source>
</evidence>